<protein>
    <submittedName>
        <fullName evidence="3">Uncharacterized protein</fullName>
    </submittedName>
</protein>
<dbReference type="AlphaFoldDB" id="A0A915HXD2"/>
<organism evidence="2 3">
    <name type="scientific">Romanomermis culicivorax</name>
    <name type="common">Nematode worm</name>
    <dbReference type="NCBI Taxonomy" id="13658"/>
    <lineage>
        <taxon>Eukaryota</taxon>
        <taxon>Metazoa</taxon>
        <taxon>Ecdysozoa</taxon>
        <taxon>Nematoda</taxon>
        <taxon>Enoplea</taxon>
        <taxon>Dorylaimia</taxon>
        <taxon>Mermithida</taxon>
        <taxon>Mermithoidea</taxon>
        <taxon>Mermithidae</taxon>
        <taxon>Romanomermis</taxon>
    </lineage>
</organism>
<dbReference type="WBParaSite" id="nRc.2.0.1.t06232-RA">
    <property type="protein sequence ID" value="nRc.2.0.1.t06232-RA"/>
    <property type="gene ID" value="nRc.2.0.1.g06232"/>
</dbReference>
<sequence length="219" mass="25648">MTFIHPLLLQGSPVYNRSSHIQFLVGHLDSHCLPLNCILGRKGYDLNSIMECTNLKRRLDQDDTEKLGDDQENLEKRFKKLENRVEIIERIVRKTAIWIYNFPMDIFPLDFFNAAVCATQIKKFFKQGMAVPQDMADDTSISWSKCYRNKKFGEKALPMVKIDFETMEAKVKIAGFLKNLKTFNQARKPPTIWTDDLTKDQWEQQKKNLANKKQKKDKL</sequence>
<proteinExistence type="predicted"/>
<reference evidence="3" key="1">
    <citation type="submission" date="2022-11" db="UniProtKB">
        <authorList>
            <consortium name="WormBaseParasite"/>
        </authorList>
    </citation>
    <scope>IDENTIFICATION</scope>
</reference>
<evidence type="ECO:0000313" key="3">
    <source>
        <dbReference type="WBParaSite" id="nRc.2.0.1.t06232-RA"/>
    </source>
</evidence>
<evidence type="ECO:0000256" key="1">
    <source>
        <dbReference type="SAM" id="Coils"/>
    </source>
</evidence>
<feature type="coiled-coil region" evidence="1">
    <location>
        <begin position="64"/>
        <end position="91"/>
    </location>
</feature>
<accession>A0A915HXD2</accession>
<name>A0A915HXD2_ROMCU</name>
<keyword evidence="1" id="KW-0175">Coiled coil</keyword>
<keyword evidence="2" id="KW-1185">Reference proteome</keyword>
<evidence type="ECO:0000313" key="2">
    <source>
        <dbReference type="Proteomes" id="UP000887565"/>
    </source>
</evidence>
<dbReference type="Proteomes" id="UP000887565">
    <property type="component" value="Unplaced"/>
</dbReference>